<dbReference type="RefSeq" id="WP_228615039.1">
    <property type="nucleotide sequence ID" value="NZ_QEFP02000002.1"/>
</dbReference>
<dbReference type="Gene3D" id="4.10.1060.50">
    <property type="match status" value="1"/>
</dbReference>
<evidence type="ECO:0000313" key="4">
    <source>
        <dbReference type="Proteomes" id="UP000245908"/>
    </source>
</evidence>
<evidence type="ECO:0000313" key="3">
    <source>
        <dbReference type="EMBL" id="PVU70482.1"/>
    </source>
</evidence>
<dbReference type="GO" id="GO:0005840">
    <property type="term" value="C:ribosome"/>
    <property type="evidence" value="ECO:0007669"/>
    <property type="project" value="UniProtKB-KW"/>
</dbReference>
<reference evidence="1" key="4">
    <citation type="submission" date="2021-11" db="EMBL/GenBank/DDBJ databases">
        <authorList>
            <person name="Munson-Mcgee J."/>
            <person name="Field E."/>
            <person name="Bateson M."/>
            <person name="Rooney C."/>
            <person name="Stepanauskas R."/>
            <person name="Young M."/>
        </authorList>
    </citation>
    <scope>NUCLEOTIDE SEQUENCE</scope>
    <source>
        <strain evidence="1">SCGC AB-777_F03</strain>
    </source>
</reference>
<dbReference type="InterPro" id="IPR038587">
    <property type="entry name" value="Ribosomal_eL40_sf"/>
</dbReference>
<protein>
    <submittedName>
        <fullName evidence="3">50S ribosomal protein L40e</fullName>
    </submittedName>
</protein>
<dbReference type="SUPFAM" id="SSF57829">
    <property type="entry name" value="Zn-binding ribosomal proteins"/>
    <property type="match status" value="1"/>
</dbReference>
<proteinExistence type="predicted"/>
<evidence type="ECO:0000313" key="2">
    <source>
        <dbReference type="EMBL" id="PVU68301.1"/>
    </source>
</evidence>
<dbReference type="EMBL" id="QEFP01000020">
    <property type="protein sequence ID" value="PVU68301.1"/>
    <property type="molecule type" value="Genomic_DNA"/>
</dbReference>
<dbReference type="EMBL" id="QEFH01000027">
    <property type="protein sequence ID" value="PVU70482.1"/>
    <property type="molecule type" value="Genomic_DNA"/>
</dbReference>
<dbReference type="EMBL" id="QEFP02000002">
    <property type="protein sequence ID" value="MCC5446821.1"/>
    <property type="molecule type" value="Genomic_DNA"/>
</dbReference>
<dbReference type="Proteomes" id="UP000245908">
    <property type="component" value="Unassembled WGS sequence"/>
</dbReference>
<dbReference type="GO" id="GO:0006412">
    <property type="term" value="P:translation"/>
    <property type="evidence" value="ECO:0007669"/>
    <property type="project" value="InterPro"/>
</dbReference>
<reference evidence="3" key="3">
    <citation type="submission" date="2017-05" db="EMBL/GenBank/DDBJ databases">
        <authorList>
            <person name="Song R."/>
            <person name="Chenine A.L."/>
            <person name="Ruprecht R.M."/>
        </authorList>
    </citation>
    <scope>NUCLEOTIDE SEQUENCE</scope>
    <source>
        <strain evidence="2">SCGC AB-777_F03</strain>
        <strain evidence="3">SCGC AB-777_O03</strain>
    </source>
</reference>
<name>A0A2T9WRP8_NANST</name>
<sequence length="65" mass="7343">MASDLLPEIKARKFDRIFICRKCGARIRANPDKVRAGLVRCRKCKSTALRPKKSEITLVAGKQTK</sequence>
<reference evidence="1" key="2">
    <citation type="submission" date="2017-05" db="EMBL/GenBank/DDBJ databases">
        <authorList>
            <person name="Munson-Mcgee J.H."/>
        </authorList>
    </citation>
    <scope>NUCLEOTIDE SEQUENCE</scope>
    <source>
        <strain evidence="1">SCGC AB-777_F03</strain>
    </source>
</reference>
<dbReference type="Proteomes" id="UP000245509">
    <property type="component" value="Unassembled WGS sequence"/>
</dbReference>
<reference evidence="3 4" key="1">
    <citation type="journal article" date="2015" name="Appl. Environ. Microbiol.">
        <title>Nanoarchaeota, Their Sulfolobales Host, and Nanoarchaeota Virus Distribution across Yellowstone National Park Hot Springs.</title>
        <authorList>
            <person name="Munson-McGee J.H."/>
            <person name="Field E.K."/>
            <person name="Bateson M."/>
            <person name="Rooney C."/>
            <person name="Stepanauskas R."/>
            <person name="Young M.J."/>
        </authorList>
    </citation>
    <scope>NUCLEOTIDE SEQUENCE [LARGE SCALE GENOMIC DNA]</scope>
    <source>
        <strain evidence="1">SCGC AB-777_F03</strain>
        <strain evidence="3">SCGC AB-777_O03</strain>
    </source>
</reference>
<keyword evidence="3" id="KW-0689">Ribosomal protein</keyword>
<organism evidence="3 4">
    <name type="scientific">Nanobsidianus stetteri</name>
    <dbReference type="NCBI Taxonomy" id="1294122"/>
    <lineage>
        <taxon>Archaea</taxon>
        <taxon>Nanobdellota</taxon>
        <taxon>Candidatus Nanoarchaeia</taxon>
        <taxon>Nanoarchaeales</taxon>
        <taxon>Nanopusillaceae</taxon>
        <taxon>Candidatus Nanobsidianus</taxon>
    </lineage>
</organism>
<gene>
    <name evidence="1" type="ORF">DDW03_000145</name>
    <name evidence="2" type="ORF">DDW03_02740</name>
    <name evidence="3" type="ORF">DDW05_02820</name>
</gene>
<dbReference type="InterPro" id="IPR011332">
    <property type="entry name" value="Ribosomal_zn-bd"/>
</dbReference>
<comment type="caution">
    <text evidence="3">The sequence shown here is derived from an EMBL/GenBank/DDBJ whole genome shotgun (WGS) entry which is preliminary data.</text>
</comment>
<evidence type="ECO:0000313" key="1">
    <source>
        <dbReference type="EMBL" id="MCC5446821.1"/>
    </source>
</evidence>
<keyword evidence="3" id="KW-0687">Ribonucleoprotein</keyword>
<accession>A0A2T9WRP8</accession>
<dbReference type="AlphaFoldDB" id="A0A2T9WRP8"/>